<dbReference type="PROSITE" id="PS00678">
    <property type="entry name" value="WD_REPEATS_1"/>
    <property type="match status" value="1"/>
</dbReference>
<feature type="region of interest" description="Disordered" evidence="4">
    <location>
        <begin position="553"/>
        <end position="584"/>
    </location>
</feature>
<dbReference type="InterPro" id="IPR036322">
    <property type="entry name" value="WD40_repeat_dom_sf"/>
</dbReference>
<protein>
    <submittedName>
        <fullName evidence="5">Bifunctional WD40 repeat/WD40-YVTN repeat-like-containing domain superfamily/DDB1- and CUL4-associated factor 8-like/WD40-repeat-containing domain superfamily/WD40 repeat</fullName>
    </submittedName>
</protein>
<keyword evidence="1 3" id="KW-0853">WD repeat</keyword>
<dbReference type="GeneID" id="94334633"/>
<dbReference type="InterPro" id="IPR045151">
    <property type="entry name" value="DCAF8"/>
</dbReference>
<dbReference type="GO" id="GO:0080008">
    <property type="term" value="C:Cul4-RING E3 ubiquitin ligase complex"/>
    <property type="evidence" value="ECO:0007669"/>
    <property type="project" value="TreeGrafter"/>
</dbReference>
<dbReference type="PANTHER" id="PTHR15574:SF40">
    <property type="entry name" value="WD AND TETRATRICOPEPTIDE REPEATS PROTEIN 1"/>
    <property type="match status" value="1"/>
</dbReference>
<dbReference type="InterPro" id="IPR001680">
    <property type="entry name" value="WD40_rpt"/>
</dbReference>
<dbReference type="RefSeq" id="XP_067804178.1">
    <property type="nucleotide sequence ID" value="XM_067945387.1"/>
</dbReference>
<keyword evidence="2" id="KW-0677">Repeat</keyword>
<accession>A0AAD9UPT7</accession>
<name>A0AAD9UPT7_9APIC</name>
<organism evidence="5 6">
    <name type="scientific">Babesia duncani</name>
    <dbReference type="NCBI Taxonomy" id="323732"/>
    <lineage>
        <taxon>Eukaryota</taxon>
        <taxon>Sar</taxon>
        <taxon>Alveolata</taxon>
        <taxon>Apicomplexa</taxon>
        <taxon>Aconoidasida</taxon>
        <taxon>Piroplasmida</taxon>
        <taxon>Babesiidae</taxon>
        <taxon>Babesia</taxon>
    </lineage>
</organism>
<dbReference type="PANTHER" id="PTHR15574">
    <property type="entry name" value="WD REPEAT DOMAIN-CONTAINING FAMILY"/>
    <property type="match status" value="1"/>
</dbReference>
<feature type="repeat" description="WD" evidence="3">
    <location>
        <begin position="722"/>
        <end position="763"/>
    </location>
</feature>
<dbReference type="InterPro" id="IPR015943">
    <property type="entry name" value="WD40/YVTN_repeat-like_dom_sf"/>
</dbReference>
<dbReference type="SUPFAM" id="SSF50978">
    <property type="entry name" value="WD40 repeat-like"/>
    <property type="match status" value="1"/>
</dbReference>
<dbReference type="Proteomes" id="UP001214638">
    <property type="component" value="Unassembled WGS sequence"/>
</dbReference>
<dbReference type="InterPro" id="IPR019775">
    <property type="entry name" value="WD40_repeat_CS"/>
</dbReference>
<feature type="compositionally biased region" description="Polar residues" evidence="4">
    <location>
        <begin position="564"/>
        <end position="579"/>
    </location>
</feature>
<dbReference type="PROSITE" id="PS50294">
    <property type="entry name" value="WD_REPEATS_REGION"/>
    <property type="match status" value="1"/>
</dbReference>
<dbReference type="GO" id="GO:0045717">
    <property type="term" value="P:negative regulation of fatty acid biosynthetic process"/>
    <property type="evidence" value="ECO:0007669"/>
    <property type="project" value="TreeGrafter"/>
</dbReference>
<comment type="caution">
    <text evidence="5">The sequence shown here is derived from an EMBL/GenBank/DDBJ whole genome shotgun (WGS) entry which is preliminary data.</text>
</comment>
<reference evidence="5" key="1">
    <citation type="journal article" date="2023" name="Nat. Microbiol.">
        <title>Babesia duncani multi-omics identifies virulence factors and drug targets.</title>
        <authorList>
            <person name="Singh P."/>
            <person name="Lonardi S."/>
            <person name="Liang Q."/>
            <person name="Vydyam P."/>
            <person name="Khabirova E."/>
            <person name="Fang T."/>
            <person name="Gihaz S."/>
            <person name="Thekkiniath J."/>
            <person name="Munshi M."/>
            <person name="Abel S."/>
            <person name="Ciampossin L."/>
            <person name="Batugedara G."/>
            <person name="Gupta M."/>
            <person name="Lu X.M."/>
            <person name="Lenz T."/>
            <person name="Chakravarty S."/>
            <person name="Cornillot E."/>
            <person name="Hu Y."/>
            <person name="Ma W."/>
            <person name="Gonzalez L.M."/>
            <person name="Sanchez S."/>
            <person name="Estrada K."/>
            <person name="Sanchez-Flores A."/>
            <person name="Montero E."/>
            <person name="Harb O.S."/>
            <person name="Le Roch K.G."/>
            <person name="Mamoun C.B."/>
        </authorList>
    </citation>
    <scope>NUCLEOTIDE SEQUENCE</scope>
    <source>
        <strain evidence="5">WA1</strain>
    </source>
</reference>
<dbReference type="KEGG" id="bdw:94334633"/>
<dbReference type="EMBL" id="JALLKP010000001">
    <property type="protein sequence ID" value="KAK2197336.1"/>
    <property type="molecule type" value="Genomic_DNA"/>
</dbReference>
<keyword evidence="6" id="KW-1185">Reference proteome</keyword>
<evidence type="ECO:0000256" key="4">
    <source>
        <dbReference type="SAM" id="MobiDB-lite"/>
    </source>
</evidence>
<evidence type="ECO:0000256" key="3">
    <source>
        <dbReference type="PROSITE-ProRule" id="PRU00221"/>
    </source>
</evidence>
<dbReference type="GO" id="GO:0005737">
    <property type="term" value="C:cytoplasm"/>
    <property type="evidence" value="ECO:0007669"/>
    <property type="project" value="TreeGrafter"/>
</dbReference>
<dbReference type="Pfam" id="PF00400">
    <property type="entry name" value="WD40"/>
    <property type="match status" value="1"/>
</dbReference>
<evidence type="ECO:0000313" key="5">
    <source>
        <dbReference type="EMBL" id="KAK2197336.1"/>
    </source>
</evidence>
<evidence type="ECO:0000256" key="2">
    <source>
        <dbReference type="ARBA" id="ARBA00022737"/>
    </source>
</evidence>
<dbReference type="SMART" id="SM00320">
    <property type="entry name" value="WD40"/>
    <property type="match status" value="7"/>
</dbReference>
<evidence type="ECO:0000313" key="6">
    <source>
        <dbReference type="Proteomes" id="UP001214638"/>
    </source>
</evidence>
<proteinExistence type="predicted"/>
<dbReference type="Gene3D" id="2.130.10.10">
    <property type="entry name" value="YVTN repeat-like/Quinoprotein amine dehydrogenase"/>
    <property type="match status" value="3"/>
</dbReference>
<sequence>MNLYNQLQQRRLQTPYEIATKGLGKRKRYWNLESWHCQRISRFSSVNVHQGCVNRLAWNGNGSILGSVSDDLNIALVEVSKFKYLQDNYGHANALKHASTILPTPHRGNIFGICFLNQEQTIVTGARDAQICVTDLGTGKNLATLSCHSSSVKQIISTPLDQNVFYSASSDGKICRHDLRFENTCRDGCENVIVNLNGPMETNAPNEYRTALWQRAMESTNFRNRLPFAITESQWALESFSGVEIKAIAINPTRPEFLATSTSDGLVRMYDLRRCTSSNENDARIHLAHSMPILDKVFLPRHFWDSEFMLFSSHLAWSPNGQTLAVTYERDSIYLFNPFEPAQGVYNDKHKEAFIEKVHNPSKTRVVADLEHHLSSCCIASCREATIKHLSLMLLERNCHGDYKLANCLCREAHLINPSDPIHLYRRIQACILLRDFSCTTRLCKRGMGMYPKYKFQFKRIFTLCLMLLNEENNKPDIISSLTCIAKSREIIAPVIPPEALPGTKTANANDVASDDEVDPSIRASFRYSIQGWRGWPSPGMCQALLDFENCQGGGGGTSSTPPNLTGNCQDEHYQQQQHRGAREDQGTISLGYVGACSIDNVRVQFHLTTVLDKVHNCTSPDNAAESRHFDFTSVPLKEPIDDGFIHSQWPMKSDYLQLQEELESTEWRPCGNGRRLWGHLNSGTDIAEVGFWGNGVVVSGCADGSIVLYNLASGQIINVLQGCHQENVNCVQVNPQGTLLATSGIDNFITLWELDMASDTMDQEVLDNVVGGIQAHRNPYLEALELGEIRESVLAEMLENPQGCIVQ</sequence>
<gene>
    <name evidence="5" type="ORF">BdWA1_000335</name>
</gene>
<evidence type="ECO:0000256" key="1">
    <source>
        <dbReference type="ARBA" id="ARBA00022574"/>
    </source>
</evidence>
<dbReference type="PROSITE" id="PS50082">
    <property type="entry name" value="WD_REPEATS_2"/>
    <property type="match status" value="1"/>
</dbReference>
<dbReference type="AlphaFoldDB" id="A0AAD9UPT7"/>